<protein>
    <submittedName>
        <fullName evidence="1">Uncharacterized protein</fullName>
    </submittedName>
</protein>
<reference evidence="1" key="2">
    <citation type="submission" date="2020-11" db="EMBL/GenBank/DDBJ databases">
        <title>Enhanced detection system for hospital associated transmission using whole genome sequencing surveillance.</title>
        <authorList>
            <person name="Harrison L.H."/>
            <person name="Van Tyne D."/>
            <person name="Marsh J.W."/>
            <person name="Griffith M.P."/>
            <person name="Snyder D.J."/>
            <person name="Cooper V.S."/>
            <person name="Mustapha M."/>
        </authorList>
    </citation>
    <scope>NUCLEOTIDE SEQUENCE</scope>
    <source>
        <strain evidence="1">PR00070</strain>
    </source>
</reference>
<dbReference type="AlphaFoldDB" id="A0A6I6FPH9"/>
<dbReference type="RefSeq" id="WP_075673228.1">
    <property type="nucleotide sequence ID" value="NZ_CP045008.1"/>
</dbReference>
<name>A0A6I6FPH9_9GAMM</name>
<dbReference type="EMBL" id="JADSJR010000001">
    <property type="protein sequence ID" value="MBG2912969.1"/>
    <property type="molecule type" value="Genomic_DNA"/>
</dbReference>
<dbReference type="EMBL" id="CP047340">
    <property type="protein sequence ID" value="QIF89968.1"/>
    <property type="molecule type" value="Genomic_DNA"/>
</dbReference>
<accession>A0A6I6FPH9</accession>
<keyword evidence="3" id="KW-1185">Reference proteome</keyword>
<evidence type="ECO:0000313" key="1">
    <source>
        <dbReference type="EMBL" id="MBG2912969.1"/>
    </source>
</evidence>
<dbReference type="Proteomes" id="UP000501338">
    <property type="component" value="Chromosome"/>
</dbReference>
<evidence type="ECO:0000313" key="4">
    <source>
        <dbReference type="Proteomes" id="UP000612266"/>
    </source>
</evidence>
<evidence type="ECO:0000313" key="2">
    <source>
        <dbReference type="EMBL" id="QIF89968.1"/>
    </source>
</evidence>
<organism evidence="1 4">
    <name type="scientific">Proteus terrae subsp. cibarius</name>
    <dbReference type="NCBI Taxonomy" id="626774"/>
    <lineage>
        <taxon>Bacteria</taxon>
        <taxon>Pseudomonadati</taxon>
        <taxon>Pseudomonadota</taxon>
        <taxon>Gammaproteobacteria</taxon>
        <taxon>Enterobacterales</taxon>
        <taxon>Morganellaceae</taxon>
        <taxon>Proteus</taxon>
    </lineage>
</organism>
<sequence length="175" mass="19762">MKVLVNNGHIIKENRNISSSMEDGLSGLFNDLSQVTNSCKTFLIGDKKLKSENIQSMCDEILQRLIPKEGAREYELIGIETLPDTASSRIPYTKSSKSVTELFYILENELKKVSDIDYTVLTLAQKKYVNKIIDTFKALLIQANKNINICSNLATNYNLIAHIKGLNIDKFTNKQ</sequence>
<proteinExistence type="predicted"/>
<dbReference type="GeneID" id="57332712"/>
<dbReference type="Proteomes" id="UP000612266">
    <property type="component" value="Unassembled WGS sequence"/>
</dbReference>
<reference evidence="2 3" key="1">
    <citation type="submission" date="2020-01" db="EMBL/GenBank/DDBJ databases">
        <title>The genomic epidemiology of tigecycline resistance gene tet(X) variants in a swine farm in China.</title>
        <authorList>
            <person name="Peng K."/>
            <person name="Li R."/>
        </authorList>
    </citation>
    <scope>NUCLEOTIDE SEQUENCE [LARGE SCALE GENOMIC DNA]</scope>
    <source>
        <strain evidence="2 3">ZF1</strain>
    </source>
</reference>
<gene>
    <name evidence="2" type="ORF">GTH23_07900</name>
    <name evidence="1" type="ORF">I4901_01070</name>
</gene>
<evidence type="ECO:0000313" key="3">
    <source>
        <dbReference type="Proteomes" id="UP000501338"/>
    </source>
</evidence>